<evidence type="ECO:0000313" key="1">
    <source>
        <dbReference type="EMBL" id="ODM20644.1"/>
    </source>
</evidence>
<dbReference type="EMBL" id="JXNT01000003">
    <property type="protein sequence ID" value="ODM20644.1"/>
    <property type="molecule type" value="Genomic_DNA"/>
</dbReference>
<gene>
    <name evidence="1" type="ORF">SI65_03697</name>
</gene>
<evidence type="ECO:0000313" key="2">
    <source>
        <dbReference type="Proteomes" id="UP000094569"/>
    </source>
</evidence>
<dbReference type="AlphaFoldDB" id="A0A1E3BI69"/>
<name>A0A1E3BI69_ASPCR</name>
<dbReference type="STRING" id="573508.A0A1E3BI69"/>
<reference evidence="1 2" key="1">
    <citation type="journal article" date="2016" name="BMC Genomics">
        <title>Comparative genomic and transcriptomic analyses of the Fuzhuan brick tea-fermentation fungus Aspergillus cristatus.</title>
        <authorList>
            <person name="Ge Y."/>
            <person name="Wang Y."/>
            <person name="Liu Y."/>
            <person name="Tan Y."/>
            <person name="Ren X."/>
            <person name="Zhang X."/>
            <person name="Hyde K.D."/>
            <person name="Liu Y."/>
            <person name="Liu Z."/>
        </authorList>
    </citation>
    <scope>NUCLEOTIDE SEQUENCE [LARGE SCALE GENOMIC DNA]</scope>
    <source>
        <strain evidence="1 2">GZAAS20.1005</strain>
    </source>
</reference>
<organism evidence="1 2">
    <name type="scientific">Aspergillus cristatus</name>
    <name type="common">Chinese Fuzhuan brick tea-fermentation fungus</name>
    <name type="synonym">Eurotium cristatum</name>
    <dbReference type="NCBI Taxonomy" id="573508"/>
    <lineage>
        <taxon>Eukaryota</taxon>
        <taxon>Fungi</taxon>
        <taxon>Dikarya</taxon>
        <taxon>Ascomycota</taxon>
        <taxon>Pezizomycotina</taxon>
        <taxon>Eurotiomycetes</taxon>
        <taxon>Eurotiomycetidae</taxon>
        <taxon>Eurotiales</taxon>
        <taxon>Aspergillaceae</taxon>
        <taxon>Aspergillus</taxon>
        <taxon>Aspergillus subgen. Aspergillus</taxon>
    </lineage>
</organism>
<comment type="caution">
    <text evidence="1">The sequence shown here is derived from an EMBL/GenBank/DDBJ whole genome shotgun (WGS) entry which is preliminary data.</text>
</comment>
<protein>
    <submittedName>
        <fullName evidence="1">Uncharacterized protein</fullName>
    </submittedName>
</protein>
<keyword evidence="2" id="KW-1185">Reference proteome</keyword>
<dbReference type="VEuPathDB" id="FungiDB:SI65_03697"/>
<sequence length="193" mass="22635">MEKWANAAELLSEEIEWAYLNDDGFSFDPEWQRVYEILPEIADPMDGSNRREREPHEWTLPQFKAALHSSKRKYPDEWKENPQRYIENEATRVQQNVTVAYILIADQEAFQTDHLRLLYVDYKLNIIRESRVEADDTTPTDVIMDWDQAGMSPDSWEQSIGEKYRVDGESGAPLYQLAEEDWADPKNDDSEDA</sequence>
<dbReference type="OrthoDB" id="4364812at2759"/>
<proteinExistence type="predicted"/>
<dbReference type="Proteomes" id="UP000094569">
    <property type="component" value="Unassembled WGS sequence"/>
</dbReference>
<accession>A0A1E3BI69</accession>